<feature type="signal peptide" evidence="1">
    <location>
        <begin position="1"/>
        <end position="29"/>
    </location>
</feature>
<protein>
    <recommendedName>
        <fullName evidence="4">Choice-of-anchor G family protein</fullName>
    </recommendedName>
</protein>
<gene>
    <name evidence="2" type="ORF">GCM10022202_12830</name>
</gene>
<accession>A0ABP7B9Y1</accession>
<reference evidence="3" key="1">
    <citation type="journal article" date="2019" name="Int. J. Syst. Evol. Microbiol.">
        <title>The Global Catalogue of Microorganisms (GCM) 10K type strain sequencing project: providing services to taxonomists for standard genome sequencing and annotation.</title>
        <authorList>
            <consortium name="The Broad Institute Genomics Platform"/>
            <consortium name="The Broad Institute Genome Sequencing Center for Infectious Disease"/>
            <person name="Wu L."/>
            <person name="Ma J."/>
        </authorList>
    </citation>
    <scope>NUCLEOTIDE SEQUENCE [LARGE SCALE GENOMIC DNA]</scope>
    <source>
        <strain evidence="3">JCM 16546</strain>
    </source>
</reference>
<dbReference type="InterPro" id="IPR047900">
    <property type="entry name" value="Choice_anch_G"/>
</dbReference>
<evidence type="ECO:0000313" key="3">
    <source>
        <dbReference type="Proteomes" id="UP001410795"/>
    </source>
</evidence>
<name>A0ABP7B9Y1_9MICO</name>
<comment type="caution">
    <text evidence="2">The sequence shown here is derived from an EMBL/GenBank/DDBJ whole genome shotgun (WGS) entry which is preliminary data.</text>
</comment>
<keyword evidence="3" id="KW-1185">Reference proteome</keyword>
<evidence type="ECO:0000256" key="1">
    <source>
        <dbReference type="SAM" id="SignalP"/>
    </source>
</evidence>
<dbReference type="NCBIfam" id="NF033766">
    <property type="entry name" value="choice_anch_G"/>
    <property type="match status" value="1"/>
</dbReference>
<organism evidence="2 3">
    <name type="scientific">Microbacterium marinilacus</name>
    <dbReference type="NCBI Taxonomy" id="415209"/>
    <lineage>
        <taxon>Bacteria</taxon>
        <taxon>Bacillati</taxon>
        <taxon>Actinomycetota</taxon>
        <taxon>Actinomycetes</taxon>
        <taxon>Micrococcales</taxon>
        <taxon>Microbacteriaceae</taxon>
        <taxon>Microbacterium</taxon>
    </lineage>
</organism>
<keyword evidence="1" id="KW-0732">Signal</keyword>
<dbReference type="EMBL" id="BAAAYV010000005">
    <property type="protein sequence ID" value="GAA3654193.1"/>
    <property type="molecule type" value="Genomic_DNA"/>
</dbReference>
<dbReference type="Proteomes" id="UP001410795">
    <property type="component" value="Unassembled WGS sequence"/>
</dbReference>
<evidence type="ECO:0000313" key="2">
    <source>
        <dbReference type="EMBL" id="GAA3654193.1"/>
    </source>
</evidence>
<dbReference type="RefSeq" id="WP_221855049.1">
    <property type="nucleotide sequence ID" value="NZ_BAAAYV010000005.1"/>
</dbReference>
<proteinExistence type="predicted"/>
<sequence>MTRRRRFAGLGGAVAALLVVPLTTSTSLAAWNDAEWLRTPALTTTTVDCSAESGLVAEASARQVGGTLLGTDLASLAEVQGVGNGVDGDGIEWWEPSSAHDLDPAGTTTHTRSTSLSVAALSGVPLVSLPTLNAAVPGISAGALAQYSQVTAAGAAIGATGLVADRSGVITIGPYDATPPASSAISLSGVVPAIAGVADATLTTGAVSAVSQVDGCALLASELWGVGTDEGTVRREYDIAGLGLTASAPALADLVPAVNGAVTTLGTTVGGLSSGLTGALGSTLTTALNALNLNLLVGRVSVKSSSAPAVVLTPPDFSAASALLGETRDSASVLSLNPGGGTVSADLAALLGDDEDGLNGLPPNTLIDGAELAALSARTTGFADDWIVAVQDALTSAVAQTGLRITQTLTLQACLLGTCVDVATIGIDVRGTLGALAGNDTTLASQITITALGGVNISSLLSPLTNTIVGAISAVLDSTLASASATITALGPTLDAILSPVAIGVGGLLTALAPIISLQVNLQPDVTAPNPPPADAPSYRPATSTATAEYLVTALRIGLLSDARLTSLSLATATAGPVSLGSEG</sequence>
<evidence type="ECO:0008006" key="4">
    <source>
        <dbReference type="Google" id="ProtNLM"/>
    </source>
</evidence>
<feature type="chain" id="PRO_5047516934" description="Choice-of-anchor G family protein" evidence="1">
    <location>
        <begin position="30"/>
        <end position="584"/>
    </location>
</feature>